<reference evidence="1" key="1">
    <citation type="submission" date="2007-04" db="EMBL/GenBank/DDBJ databases">
        <authorList>
            <consortium name="The Broad Institute Genome Sequencing Platform"/>
            <person name="Birren B."/>
            <person name="Lander E."/>
            <person name="Galagan J."/>
            <person name="Nusbaum C."/>
            <person name="Devon K."/>
            <person name="Ma L.-J."/>
            <person name="Jaffe D."/>
            <person name="Butler J."/>
            <person name="Alvarez P."/>
            <person name="Gnerre S."/>
            <person name="Grabherr M."/>
            <person name="Kleber M."/>
            <person name="Mauceli E."/>
            <person name="Brockman W."/>
            <person name="MacCallum I.A."/>
            <person name="Young S."/>
            <person name="LaButti K."/>
            <person name="DeCaprio D."/>
            <person name="Crawford M."/>
            <person name="Koehrsen M."/>
            <person name="Engels R."/>
            <person name="Montgomery P."/>
            <person name="Pearson M."/>
            <person name="Howarth C."/>
            <person name="Larson L."/>
            <person name="White J."/>
            <person name="O'Leary S."/>
            <person name="Kodira C."/>
            <person name="Zeng Q."/>
            <person name="Yandava C."/>
            <person name="Alvarado L."/>
            <person name="Kistler C."/>
            <person name="Shim W.-B."/>
            <person name="Kang S."/>
            <person name="Woloshuk C."/>
        </authorList>
    </citation>
    <scope>NUCLEOTIDE SEQUENCE</scope>
    <source>
        <strain evidence="1">4287</strain>
    </source>
</reference>
<dbReference type="GeneID" id="28958848"/>
<dbReference type="KEGG" id="fox:FOXG_18142"/>
<organism evidence="1 2">
    <name type="scientific">Fusarium oxysporum f. sp. lycopersici (strain 4287 / CBS 123668 / FGSC 9935 / NRRL 34936)</name>
    <name type="common">Fusarium vascular wilt of tomato</name>
    <dbReference type="NCBI Taxonomy" id="426428"/>
    <lineage>
        <taxon>Eukaryota</taxon>
        <taxon>Fungi</taxon>
        <taxon>Dikarya</taxon>
        <taxon>Ascomycota</taxon>
        <taxon>Pezizomycotina</taxon>
        <taxon>Sordariomycetes</taxon>
        <taxon>Hypocreomycetidae</taxon>
        <taxon>Hypocreales</taxon>
        <taxon>Nectriaceae</taxon>
        <taxon>Fusarium</taxon>
        <taxon>Fusarium oxysporum species complex</taxon>
    </lineage>
</organism>
<dbReference type="RefSeq" id="XP_018234408.1">
    <property type="nucleotide sequence ID" value="XM_018398188.1"/>
</dbReference>
<reference evidence="1" key="2">
    <citation type="journal article" date="2010" name="Nature">
        <title>Comparative genomics reveals mobile pathogenicity chromosomes in Fusarium.</title>
        <authorList>
            <person name="Ma L.J."/>
            <person name="van der Does H.C."/>
            <person name="Borkovich K.A."/>
            <person name="Coleman J.J."/>
            <person name="Daboussi M.J."/>
            <person name="Di Pietro A."/>
            <person name="Dufresne M."/>
            <person name="Freitag M."/>
            <person name="Grabherr M."/>
            <person name="Henrissat B."/>
            <person name="Houterman P.M."/>
            <person name="Kang S."/>
            <person name="Shim W.B."/>
            <person name="Woloshuk C."/>
            <person name="Xie X."/>
            <person name="Xu J.R."/>
            <person name="Antoniw J."/>
            <person name="Baker S.E."/>
            <person name="Bluhm B.H."/>
            <person name="Breakspear A."/>
            <person name="Brown D.W."/>
            <person name="Butchko R.A."/>
            <person name="Chapman S."/>
            <person name="Coulson R."/>
            <person name="Coutinho P.M."/>
            <person name="Danchin E.G."/>
            <person name="Diener A."/>
            <person name="Gale L.R."/>
            <person name="Gardiner D.M."/>
            <person name="Goff S."/>
            <person name="Hammond-Kosack K.E."/>
            <person name="Hilburn K."/>
            <person name="Hua-Van A."/>
            <person name="Jonkers W."/>
            <person name="Kazan K."/>
            <person name="Kodira C.D."/>
            <person name="Koehrsen M."/>
            <person name="Kumar L."/>
            <person name="Lee Y.H."/>
            <person name="Li L."/>
            <person name="Manners J.M."/>
            <person name="Miranda-Saavedra D."/>
            <person name="Mukherjee M."/>
            <person name="Park G."/>
            <person name="Park J."/>
            <person name="Park S.Y."/>
            <person name="Proctor R.H."/>
            <person name="Regev A."/>
            <person name="Ruiz-Roldan M.C."/>
            <person name="Sain D."/>
            <person name="Sakthikumar S."/>
            <person name="Sykes S."/>
            <person name="Schwartz D.C."/>
            <person name="Turgeon B.G."/>
            <person name="Wapinski I."/>
            <person name="Yoder O."/>
            <person name="Young S."/>
            <person name="Zeng Q."/>
            <person name="Zhou S."/>
            <person name="Galagan J."/>
            <person name="Cuomo C.A."/>
            <person name="Kistler H.C."/>
            <person name="Rep M."/>
        </authorList>
    </citation>
    <scope>NUCLEOTIDE SEQUENCE [LARGE SCALE GENOMIC DNA]</scope>
    <source>
        <strain evidence="1">4287</strain>
    </source>
</reference>
<dbReference type="VEuPathDB" id="FungiDB:FOXG_18142"/>
<protein>
    <submittedName>
        <fullName evidence="1">Uncharacterized protein</fullName>
    </submittedName>
</protein>
<dbReference type="Proteomes" id="UP000009097">
    <property type="component" value="Unassembled WGS sequence"/>
</dbReference>
<accession>A0A0J9UBZ7</accession>
<sequence length="45" mass="5154">MSESSMIAIVKSRLREQQQVLHNTIRIAECKLRTRGANQKALCQL</sequence>
<proteinExistence type="predicted"/>
<evidence type="ECO:0000313" key="2">
    <source>
        <dbReference type="Proteomes" id="UP000009097"/>
    </source>
</evidence>
<name>A0A0J9UBZ7_FUSO4</name>
<dbReference type="EMBL" id="DS231697">
    <property type="protein sequence ID" value="KNA96362.1"/>
    <property type="molecule type" value="Genomic_DNA"/>
</dbReference>
<gene>
    <name evidence="1" type="ORF">FOXG_18142</name>
</gene>
<dbReference type="AlphaFoldDB" id="A0A0J9UBZ7"/>
<evidence type="ECO:0000313" key="1">
    <source>
        <dbReference type="EMBL" id="KNA96362.1"/>
    </source>
</evidence>